<protein>
    <submittedName>
        <fullName evidence="2">Uncharacterized protein</fullName>
    </submittedName>
</protein>
<proteinExistence type="predicted"/>
<dbReference type="AlphaFoldDB" id="A0A8J3SNY4"/>
<dbReference type="Proteomes" id="UP000619788">
    <property type="component" value="Unassembled WGS sequence"/>
</dbReference>
<evidence type="ECO:0000313" key="2">
    <source>
        <dbReference type="EMBL" id="GIH93058.1"/>
    </source>
</evidence>
<sequence length="51" mass="5252">MPAASRTVSAWSGWDRPDMTIPSPAPAPNTPTATVAVTTVARDGLRDGAVM</sequence>
<keyword evidence="3" id="KW-1185">Reference proteome</keyword>
<accession>A0A8J3SNY4</accession>
<evidence type="ECO:0000256" key="1">
    <source>
        <dbReference type="SAM" id="MobiDB-lite"/>
    </source>
</evidence>
<feature type="region of interest" description="Disordered" evidence="1">
    <location>
        <begin position="1"/>
        <end position="31"/>
    </location>
</feature>
<gene>
    <name evidence="2" type="ORF">Psi01_36880</name>
</gene>
<evidence type="ECO:0000313" key="3">
    <source>
        <dbReference type="Proteomes" id="UP000619788"/>
    </source>
</evidence>
<name>A0A8J3SNY4_9ACTN</name>
<reference evidence="2 3" key="1">
    <citation type="submission" date="2021-01" db="EMBL/GenBank/DDBJ databases">
        <title>Whole genome shotgun sequence of Planobispora siamensis NBRC 107568.</title>
        <authorList>
            <person name="Komaki H."/>
            <person name="Tamura T."/>
        </authorList>
    </citation>
    <scope>NUCLEOTIDE SEQUENCE [LARGE SCALE GENOMIC DNA]</scope>
    <source>
        <strain evidence="2 3">NBRC 107568</strain>
    </source>
</reference>
<comment type="caution">
    <text evidence="2">The sequence shown here is derived from an EMBL/GenBank/DDBJ whole genome shotgun (WGS) entry which is preliminary data.</text>
</comment>
<dbReference type="EMBL" id="BOOJ01000030">
    <property type="protein sequence ID" value="GIH93058.1"/>
    <property type="molecule type" value="Genomic_DNA"/>
</dbReference>
<organism evidence="2 3">
    <name type="scientific">Planobispora siamensis</name>
    <dbReference type="NCBI Taxonomy" id="936338"/>
    <lineage>
        <taxon>Bacteria</taxon>
        <taxon>Bacillati</taxon>
        <taxon>Actinomycetota</taxon>
        <taxon>Actinomycetes</taxon>
        <taxon>Streptosporangiales</taxon>
        <taxon>Streptosporangiaceae</taxon>
        <taxon>Planobispora</taxon>
    </lineage>
</organism>
<feature type="compositionally biased region" description="Polar residues" evidence="1">
    <location>
        <begin position="1"/>
        <end position="10"/>
    </location>
</feature>